<evidence type="ECO:0008006" key="3">
    <source>
        <dbReference type="Google" id="ProtNLM"/>
    </source>
</evidence>
<organism evidence="1 2">
    <name type="scientific">Lautropia mirabilis ATCC 51599</name>
    <dbReference type="NCBI Taxonomy" id="887898"/>
    <lineage>
        <taxon>Bacteria</taxon>
        <taxon>Pseudomonadati</taxon>
        <taxon>Pseudomonadota</taxon>
        <taxon>Betaproteobacteria</taxon>
        <taxon>Burkholderiales</taxon>
        <taxon>Burkholderiaceae</taxon>
        <taxon>Lautropia</taxon>
    </lineage>
</organism>
<sequence>MTTVYFDRKIDDDSRRRMIYDGDLFVYSANEHSLALIELARKLIVEAFPGLDPRTAQDHYPVEKFAEILSKLKPAFIHHPECKRIIPKMMEYIGCDLEETYFDVPRMRTSTSHNYLTSGIAYAFHAHRDTWYSAPMCQINWWIPIFEVNGGNAMTFHPEWFARETPNNSEIYNYQEWNAKQRFNAVTHVNKDTRPQPKLQEDIKLEPNVTVVTPPGGMLLFAAAHLHSSIPNQTGETRFSIDFRVVNRKDLRARDGAPNMDSRCTGSPINDYLQGTTLEHLPPDIQKMYLEPVTA</sequence>
<dbReference type="Proteomes" id="UP000011021">
    <property type="component" value="Unassembled WGS sequence"/>
</dbReference>
<gene>
    <name evidence="1" type="ORF">HMPREF0551_2409</name>
</gene>
<comment type="caution">
    <text evidence="1">The sequence shown here is derived from an EMBL/GenBank/DDBJ whole genome shotgun (WGS) entry which is preliminary data.</text>
</comment>
<dbReference type="HOGENOM" id="CLU_927311_0_0_4"/>
<protein>
    <recommendedName>
        <fullName evidence="3">Phytanoyl-CoA dioxygenase (PhyH)</fullName>
    </recommendedName>
</protein>
<dbReference type="AlphaFoldDB" id="E7S0E5"/>
<name>E7S0E5_9BURK</name>
<dbReference type="eggNOG" id="ENOG502Z8WJ">
    <property type="taxonomic scope" value="Bacteria"/>
</dbReference>
<proteinExistence type="predicted"/>
<dbReference type="Gene3D" id="2.60.120.620">
    <property type="entry name" value="q2cbj1_9rhob like domain"/>
    <property type="match status" value="1"/>
</dbReference>
<keyword evidence="2" id="KW-1185">Reference proteome</keyword>
<reference evidence="1 2" key="1">
    <citation type="submission" date="2010-12" db="EMBL/GenBank/DDBJ databases">
        <authorList>
            <person name="Muzny D."/>
            <person name="Qin X."/>
            <person name="Deng J."/>
            <person name="Jiang H."/>
            <person name="Liu Y."/>
            <person name="Qu J."/>
            <person name="Song X.-Z."/>
            <person name="Zhang L."/>
            <person name="Thornton R."/>
            <person name="Coyle M."/>
            <person name="Francisco L."/>
            <person name="Jackson L."/>
            <person name="Javaid M."/>
            <person name="Korchina V."/>
            <person name="Kovar C."/>
            <person name="Mata R."/>
            <person name="Mathew T."/>
            <person name="Ngo R."/>
            <person name="Nguyen L."/>
            <person name="Nguyen N."/>
            <person name="Okwuonu G."/>
            <person name="Ongeri F."/>
            <person name="Pham C."/>
            <person name="Simmons D."/>
            <person name="Wilczek-Boney K."/>
            <person name="Hale W."/>
            <person name="Jakkamsetti A."/>
            <person name="Pham P."/>
            <person name="Ruth R."/>
            <person name="San Lucas F."/>
            <person name="Warren J."/>
            <person name="Zhang J."/>
            <person name="Zhao Z."/>
            <person name="Zhou C."/>
            <person name="Zhu D."/>
            <person name="Lee S."/>
            <person name="Bess C."/>
            <person name="Blankenburg K."/>
            <person name="Forbes L."/>
            <person name="Fu Q."/>
            <person name="Gubbala S."/>
            <person name="Hirani K."/>
            <person name="Jayaseelan J.C."/>
            <person name="Lara F."/>
            <person name="Munidasa M."/>
            <person name="Palculict T."/>
            <person name="Patil S."/>
            <person name="Pu L.-L."/>
            <person name="Saada N."/>
            <person name="Tang L."/>
            <person name="Weissenberger G."/>
            <person name="Zhu Y."/>
            <person name="Hemphill L."/>
            <person name="Shang Y."/>
            <person name="Youmans B."/>
            <person name="Ayvaz T."/>
            <person name="Ross M."/>
            <person name="Santibanez J."/>
            <person name="Aqrawi P."/>
            <person name="Gross S."/>
            <person name="Joshi V."/>
            <person name="Fowler G."/>
            <person name="Nazareth L."/>
            <person name="Reid J."/>
            <person name="Worley K."/>
            <person name="Petrosino J."/>
            <person name="Highlander S."/>
            <person name="Gibbs R."/>
        </authorList>
    </citation>
    <scope>NUCLEOTIDE SEQUENCE [LARGE SCALE GENOMIC DNA]</scope>
    <source>
        <strain evidence="1 2">ATCC 51599</strain>
    </source>
</reference>
<dbReference type="RefSeq" id="WP_005674851.1">
    <property type="nucleotide sequence ID" value="NZ_CP146288.1"/>
</dbReference>
<evidence type="ECO:0000313" key="2">
    <source>
        <dbReference type="Proteomes" id="UP000011021"/>
    </source>
</evidence>
<evidence type="ECO:0000313" key="1">
    <source>
        <dbReference type="EMBL" id="EFV94294.1"/>
    </source>
</evidence>
<dbReference type="SUPFAM" id="SSF51197">
    <property type="entry name" value="Clavaminate synthase-like"/>
    <property type="match status" value="1"/>
</dbReference>
<dbReference type="EMBL" id="AEQP01000022">
    <property type="protein sequence ID" value="EFV94294.1"/>
    <property type="molecule type" value="Genomic_DNA"/>
</dbReference>
<accession>E7S0E5</accession>